<reference evidence="2" key="1">
    <citation type="journal article" date="2020" name="Nature">
        <title>Giant virus diversity and host interactions through global metagenomics.</title>
        <authorList>
            <person name="Schulz F."/>
            <person name="Roux S."/>
            <person name="Paez-Espino D."/>
            <person name="Jungbluth S."/>
            <person name="Walsh D.A."/>
            <person name="Denef V.J."/>
            <person name="McMahon K.D."/>
            <person name="Konstantinidis K.T."/>
            <person name="Eloe-Fadrosh E.A."/>
            <person name="Kyrpides N.C."/>
            <person name="Woyke T."/>
        </authorList>
    </citation>
    <scope>NUCLEOTIDE SEQUENCE</scope>
    <source>
        <strain evidence="2">GVMAG-M-3300021079-18</strain>
    </source>
</reference>
<dbReference type="AlphaFoldDB" id="A0A6C0CII3"/>
<sequence>MSSDGEDLCSLSGSDGCEQPEHQISSHATIKKERIMQQLEKHLFLNARIVVEGIEMPDEDIASGLDDDSDTSCEVTFDAYLLWSCENYQVEVRPDDDRTYRVRVDHKPFLQIRNSGCVPGLKQVLDICRHLEAKQFEEAMRILFARKEGKLRDDAALAAVVSESWVRSTYSAFEM</sequence>
<feature type="region of interest" description="Disordered" evidence="1">
    <location>
        <begin position="1"/>
        <end position="22"/>
    </location>
</feature>
<protein>
    <submittedName>
        <fullName evidence="2">Uncharacterized protein</fullName>
    </submittedName>
</protein>
<evidence type="ECO:0000313" key="2">
    <source>
        <dbReference type="EMBL" id="QHT03479.1"/>
    </source>
</evidence>
<dbReference type="EMBL" id="MN739412">
    <property type="protein sequence ID" value="QHT03479.1"/>
    <property type="molecule type" value="Genomic_DNA"/>
</dbReference>
<evidence type="ECO:0000256" key="1">
    <source>
        <dbReference type="SAM" id="MobiDB-lite"/>
    </source>
</evidence>
<organism evidence="2">
    <name type="scientific">viral metagenome</name>
    <dbReference type="NCBI Taxonomy" id="1070528"/>
    <lineage>
        <taxon>unclassified sequences</taxon>
        <taxon>metagenomes</taxon>
        <taxon>organismal metagenomes</taxon>
    </lineage>
</organism>
<accession>A0A6C0CII3</accession>
<name>A0A6C0CII3_9ZZZZ</name>
<proteinExistence type="predicted"/>